<keyword evidence="3" id="KW-1185">Reference proteome</keyword>
<gene>
    <name evidence="2" type="ORF">HNQ94_002265</name>
</gene>
<protein>
    <submittedName>
        <fullName evidence="2">Putative membrane protein</fullName>
    </submittedName>
</protein>
<organism evidence="2 3">
    <name type="scientific">Salirhabdus euzebyi</name>
    <dbReference type="NCBI Taxonomy" id="394506"/>
    <lineage>
        <taxon>Bacteria</taxon>
        <taxon>Bacillati</taxon>
        <taxon>Bacillota</taxon>
        <taxon>Bacilli</taxon>
        <taxon>Bacillales</taxon>
        <taxon>Bacillaceae</taxon>
        <taxon>Salirhabdus</taxon>
    </lineage>
</organism>
<dbReference type="AlphaFoldDB" id="A0A841Q615"/>
<keyword evidence="1" id="KW-0812">Transmembrane</keyword>
<keyword evidence="1" id="KW-1133">Transmembrane helix</keyword>
<dbReference type="EMBL" id="JACHGH010000006">
    <property type="protein sequence ID" value="MBB6453814.1"/>
    <property type="molecule type" value="Genomic_DNA"/>
</dbReference>
<evidence type="ECO:0000313" key="2">
    <source>
        <dbReference type="EMBL" id="MBB6453814.1"/>
    </source>
</evidence>
<evidence type="ECO:0000256" key="1">
    <source>
        <dbReference type="SAM" id="Phobius"/>
    </source>
</evidence>
<evidence type="ECO:0000313" key="3">
    <source>
        <dbReference type="Proteomes" id="UP000581688"/>
    </source>
</evidence>
<accession>A0A841Q615</accession>
<reference evidence="2 3" key="1">
    <citation type="submission" date="2020-08" db="EMBL/GenBank/DDBJ databases">
        <title>Genomic Encyclopedia of Type Strains, Phase IV (KMG-IV): sequencing the most valuable type-strain genomes for metagenomic binning, comparative biology and taxonomic classification.</title>
        <authorList>
            <person name="Goeker M."/>
        </authorList>
    </citation>
    <scope>NUCLEOTIDE SEQUENCE [LARGE SCALE GENOMIC DNA]</scope>
    <source>
        <strain evidence="2 3">DSM 19612</strain>
    </source>
</reference>
<feature type="transmembrane region" description="Helical" evidence="1">
    <location>
        <begin position="136"/>
        <end position="159"/>
    </location>
</feature>
<keyword evidence="1" id="KW-0472">Membrane</keyword>
<dbReference type="Proteomes" id="UP000581688">
    <property type="component" value="Unassembled WGS sequence"/>
</dbReference>
<proteinExistence type="predicted"/>
<dbReference type="RefSeq" id="WP_174496638.1">
    <property type="nucleotide sequence ID" value="NZ_CADDWK010000008.1"/>
</dbReference>
<comment type="caution">
    <text evidence="2">The sequence shown here is derived from an EMBL/GenBank/DDBJ whole genome shotgun (WGS) entry which is preliminary data.</text>
</comment>
<feature type="transmembrane region" description="Helical" evidence="1">
    <location>
        <begin position="104"/>
        <end position="130"/>
    </location>
</feature>
<feature type="transmembrane region" description="Helical" evidence="1">
    <location>
        <begin position="78"/>
        <end position="97"/>
    </location>
</feature>
<name>A0A841Q615_9BACI</name>
<dbReference type="Pfam" id="PF22564">
    <property type="entry name" value="HAAS"/>
    <property type="match status" value="1"/>
</dbReference>
<sequence length="183" mass="20390">MNKQLFLKELERQLAKVPEYDRKEMIYDFEEHFELGEAEGKTEEEIVKDLGSPRVIAKDLLIDYRVTQAETDKSVKNISQAVIATIGLSFFNLIIMLGPIVAIIGVYVGLSAAAIALTLSPFAWIVSLFFDSSNALLGFFVSITVSSLGVLFSVGMIYVGKFLYHIILKYVKFNIRIIKGGNA</sequence>